<evidence type="ECO:0000256" key="2">
    <source>
        <dbReference type="ARBA" id="ARBA00023125"/>
    </source>
</evidence>
<keyword evidence="3" id="KW-0804">Transcription</keyword>
<feature type="compositionally biased region" description="Basic and acidic residues" evidence="4">
    <location>
        <begin position="177"/>
        <end position="193"/>
    </location>
</feature>
<feature type="region of interest" description="Disordered" evidence="4">
    <location>
        <begin position="153"/>
        <end position="223"/>
    </location>
</feature>
<dbReference type="PANTHER" id="PTHR42756">
    <property type="entry name" value="TRANSCRIPTIONAL REGULATOR, MARR"/>
    <property type="match status" value="1"/>
</dbReference>
<dbReference type="PROSITE" id="PS50995">
    <property type="entry name" value="HTH_MARR_2"/>
    <property type="match status" value="1"/>
</dbReference>
<dbReference type="InterPro" id="IPR036390">
    <property type="entry name" value="WH_DNA-bd_sf"/>
</dbReference>
<dbReference type="RefSeq" id="WP_277567504.1">
    <property type="nucleotide sequence ID" value="NZ_JAPDHZ010000004.1"/>
</dbReference>
<protein>
    <submittedName>
        <fullName evidence="6">MarR family transcriptional regulator</fullName>
    </submittedName>
</protein>
<accession>A0A9X4QNX7</accession>
<dbReference type="GO" id="GO:0003677">
    <property type="term" value="F:DNA binding"/>
    <property type="evidence" value="ECO:0007669"/>
    <property type="project" value="UniProtKB-KW"/>
</dbReference>
<dbReference type="EMBL" id="JAPDHZ010000004">
    <property type="protein sequence ID" value="MDG0793774.1"/>
    <property type="molecule type" value="Genomic_DNA"/>
</dbReference>
<dbReference type="InterPro" id="IPR036388">
    <property type="entry name" value="WH-like_DNA-bd_sf"/>
</dbReference>
<dbReference type="PRINTS" id="PR00598">
    <property type="entry name" value="HTHMARR"/>
</dbReference>
<dbReference type="Gene3D" id="1.10.10.10">
    <property type="entry name" value="Winged helix-like DNA-binding domain superfamily/Winged helix DNA-binding domain"/>
    <property type="match status" value="1"/>
</dbReference>
<dbReference type="PROSITE" id="PS01117">
    <property type="entry name" value="HTH_MARR_1"/>
    <property type="match status" value="1"/>
</dbReference>
<comment type="caution">
    <text evidence="6">The sequence shown here is derived from an EMBL/GenBank/DDBJ whole genome shotgun (WGS) entry which is preliminary data.</text>
</comment>
<keyword evidence="2" id="KW-0238">DNA-binding</keyword>
<dbReference type="AlphaFoldDB" id="A0A9X4QNX7"/>
<sequence length="223" mass="25352">MENNQSNLMEQLFRIVILLRRYQHHLLRERAGRGDPLRGQGRVLSLLKLKPEITQKELSYLLDMRNQSLGELLGKLERSGYITRMPSEQDRRVMNVKLTEAGSQAAEEMEKQQENHNKLFECLSDEEQRTMGEYLDRLIGELERQLVGAEEGVDSFDGDQHGGRGHHKGHGFGPRGFDSRGRGRGGHPDHGGHGFDPVGGRQRRPSFGGDSWGMRPRPGRDTF</sequence>
<evidence type="ECO:0000259" key="5">
    <source>
        <dbReference type="PROSITE" id="PS50995"/>
    </source>
</evidence>
<gene>
    <name evidence="6" type="ORF">OMP38_25315</name>
</gene>
<reference evidence="6 7" key="1">
    <citation type="submission" date="2022-10" db="EMBL/GenBank/DDBJ databases">
        <title>Comparative genomic analysis of Cohnella hashimotonis sp. nov., isolated from the International Space Station.</title>
        <authorList>
            <person name="Simpson A."/>
            <person name="Venkateswaran K."/>
        </authorList>
    </citation>
    <scope>NUCLEOTIDE SEQUENCE [LARGE SCALE GENOMIC DNA]</scope>
    <source>
        <strain evidence="6 7">DSM 18997</strain>
    </source>
</reference>
<evidence type="ECO:0000313" key="6">
    <source>
        <dbReference type="EMBL" id="MDG0793774.1"/>
    </source>
</evidence>
<dbReference type="Pfam" id="PF01047">
    <property type="entry name" value="MarR"/>
    <property type="match status" value="1"/>
</dbReference>
<dbReference type="Proteomes" id="UP001153387">
    <property type="component" value="Unassembled WGS sequence"/>
</dbReference>
<organism evidence="6 7">
    <name type="scientific">Cohnella ginsengisoli</name>
    <dbReference type="NCBI Taxonomy" id="425004"/>
    <lineage>
        <taxon>Bacteria</taxon>
        <taxon>Bacillati</taxon>
        <taxon>Bacillota</taxon>
        <taxon>Bacilli</taxon>
        <taxon>Bacillales</taxon>
        <taxon>Paenibacillaceae</taxon>
        <taxon>Cohnella</taxon>
    </lineage>
</organism>
<dbReference type="SUPFAM" id="SSF46785">
    <property type="entry name" value="Winged helix' DNA-binding domain"/>
    <property type="match status" value="1"/>
</dbReference>
<keyword evidence="1" id="KW-0805">Transcription regulation</keyword>
<evidence type="ECO:0000256" key="1">
    <source>
        <dbReference type="ARBA" id="ARBA00023015"/>
    </source>
</evidence>
<dbReference type="SMART" id="SM00347">
    <property type="entry name" value="HTH_MARR"/>
    <property type="match status" value="1"/>
</dbReference>
<proteinExistence type="predicted"/>
<evidence type="ECO:0000256" key="4">
    <source>
        <dbReference type="SAM" id="MobiDB-lite"/>
    </source>
</evidence>
<feature type="domain" description="HTH marR-type" evidence="5">
    <location>
        <begin position="5"/>
        <end position="140"/>
    </location>
</feature>
<dbReference type="InterPro" id="IPR023187">
    <property type="entry name" value="Tscrpt_reg_MarR-type_CS"/>
</dbReference>
<dbReference type="GO" id="GO:0003700">
    <property type="term" value="F:DNA-binding transcription factor activity"/>
    <property type="evidence" value="ECO:0007669"/>
    <property type="project" value="InterPro"/>
</dbReference>
<evidence type="ECO:0000313" key="7">
    <source>
        <dbReference type="Proteomes" id="UP001153387"/>
    </source>
</evidence>
<evidence type="ECO:0000256" key="3">
    <source>
        <dbReference type="ARBA" id="ARBA00023163"/>
    </source>
</evidence>
<name>A0A9X4QNX7_9BACL</name>
<dbReference type="InterPro" id="IPR000835">
    <property type="entry name" value="HTH_MarR-typ"/>
</dbReference>
<dbReference type="PANTHER" id="PTHR42756:SF1">
    <property type="entry name" value="TRANSCRIPTIONAL REPRESSOR OF EMRAB OPERON"/>
    <property type="match status" value="1"/>
</dbReference>
<keyword evidence="7" id="KW-1185">Reference proteome</keyword>